<dbReference type="Pfam" id="PF04717">
    <property type="entry name" value="Phage_base_V"/>
    <property type="match status" value="1"/>
</dbReference>
<dbReference type="EMBL" id="FOGI01000001">
    <property type="protein sequence ID" value="SER00845.1"/>
    <property type="molecule type" value="Genomic_DNA"/>
</dbReference>
<dbReference type="SUPFAM" id="SSF69279">
    <property type="entry name" value="Phage tail proteins"/>
    <property type="match status" value="1"/>
</dbReference>
<dbReference type="InterPro" id="IPR037026">
    <property type="entry name" value="Vgr_OB-fold_dom_sf"/>
</dbReference>
<dbReference type="InterPro" id="IPR047702">
    <property type="entry name" value="VgrG-rel"/>
</dbReference>
<dbReference type="RefSeq" id="WP_092774525.1">
    <property type="nucleotide sequence ID" value="NZ_FOGI01000001.1"/>
</dbReference>
<accession>A0A1H9KPI7</accession>
<dbReference type="NCBIfam" id="NF033848">
    <property type="entry name" value="VgrG_rel"/>
    <property type="match status" value="1"/>
</dbReference>
<protein>
    <submittedName>
        <fullName evidence="2">Uncharacterized conserved protein, implicated in type VI secretion and phage assembly</fullName>
    </submittedName>
</protein>
<dbReference type="InterPro" id="IPR006531">
    <property type="entry name" value="Gp5/Vgr_OB"/>
</dbReference>
<dbReference type="Proteomes" id="UP000199051">
    <property type="component" value="Unassembled WGS sequence"/>
</dbReference>
<reference evidence="3" key="1">
    <citation type="submission" date="2016-10" db="EMBL/GenBank/DDBJ databases">
        <authorList>
            <person name="Varghese N."/>
            <person name="Submissions S."/>
        </authorList>
    </citation>
    <scope>NUCLEOTIDE SEQUENCE [LARGE SCALE GENOMIC DNA]</scope>
    <source>
        <strain evidence="3">DSM 44260</strain>
    </source>
</reference>
<evidence type="ECO:0000313" key="3">
    <source>
        <dbReference type="Proteomes" id="UP000199051"/>
    </source>
</evidence>
<dbReference type="SUPFAM" id="SSF69255">
    <property type="entry name" value="gp5 N-terminal domain-like"/>
    <property type="match status" value="1"/>
</dbReference>
<dbReference type="STRING" id="155974.SAMN04487818_101264"/>
<dbReference type="Gene3D" id="2.40.50.230">
    <property type="entry name" value="Gp5 N-terminal domain"/>
    <property type="match status" value="1"/>
</dbReference>
<name>A0A1H9KPI7_9PSEU</name>
<dbReference type="AlphaFoldDB" id="A0A1H9KPI7"/>
<gene>
    <name evidence="2" type="ORF">SAMN04487818_101264</name>
</gene>
<sequence length="591" mass="61845">MANESFANSLVVAVNGQPLPADVKAMLAVAYVDDSRNLPDMFVLRFRDPGGVVLGKAGFKVGAPVELKVQTADPGGPQPLMSGEVTAVGLDLDRTGTFTEVRGYDHAHRLFRGRRVAVYPEMTVADVVRKVTTRAGLQAGRIDDVKGYGGTPHTQFGQDNVSDWEFLSRLADAVGAQIAVVDKKLDFRLPEQPAAAPDQSAKAATDPLVLEAHRNLLSLRAGVTAAEQVPKVEVRGWDVQAKQAITATEPPKHAGIEVPGADPVKLASGFGSPPLVATTTKGTQGAATAMAKGLADEFGSACVELDGVAKGNPKLRAGAQVSLANVGEPFAGKYTLTNTKHLFSDEVGYTTEFSVSGRQERSFYGLASGGRGGGSGGHGGLVTGIVSDVRDPAKLGRVKVTFPWLAQDYTSGWARMTEWGAGKDRGAMMLPEVGDEVVVGFDHGDFDAPFVLGSLHNGKDTVPKFSKPVLDEGSGEVAVRGFVSRKAHKLEFVEADGITIATGDGKFVIRLDQTKQTIEITSGKEISVKATNGITVDAGQGPLQLTGQTVKVKATTEFTAEGATVAVKGQGQAEFSASGAVTVRGGIVKIN</sequence>
<feature type="domain" description="Gp5/Type VI secretion system Vgr protein OB-fold" evidence="1">
    <location>
        <begin position="382"/>
        <end position="456"/>
    </location>
</feature>
<proteinExistence type="predicted"/>
<organism evidence="2 3">
    <name type="scientific">Actinokineospora terrae</name>
    <dbReference type="NCBI Taxonomy" id="155974"/>
    <lineage>
        <taxon>Bacteria</taxon>
        <taxon>Bacillati</taxon>
        <taxon>Actinomycetota</taxon>
        <taxon>Actinomycetes</taxon>
        <taxon>Pseudonocardiales</taxon>
        <taxon>Pseudonocardiaceae</taxon>
        <taxon>Actinokineospora</taxon>
    </lineage>
</organism>
<evidence type="ECO:0000313" key="2">
    <source>
        <dbReference type="EMBL" id="SER00845.1"/>
    </source>
</evidence>
<evidence type="ECO:0000259" key="1">
    <source>
        <dbReference type="Pfam" id="PF04717"/>
    </source>
</evidence>
<keyword evidence="3" id="KW-1185">Reference proteome</keyword>